<evidence type="ECO:0000256" key="1">
    <source>
        <dbReference type="SAM" id="MobiDB-lite"/>
    </source>
</evidence>
<feature type="compositionally biased region" description="Basic and acidic residues" evidence="1">
    <location>
        <begin position="240"/>
        <end position="253"/>
    </location>
</feature>
<accession>W7TEL9</accession>
<keyword evidence="3" id="KW-1185">Reference proteome</keyword>
<feature type="compositionally biased region" description="Low complexity" evidence="1">
    <location>
        <begin position="186"/>
        <end position="197"/>
    </location>
</feature>
<evidence type="ECO:0000313" key="3">
    <source>
        <dbReference type="Proteomes" id="UP000019335"/>
    </source>
</evidence>
<feature type="compositionally biased region" description="Gly residues" evidence="1">
    <location>
        <begin position="380"/>
        <end position="391"/>
    </location>
</feature>
<organism evidence="2 3">
    <name type="scientific">Nannochloropsis gaditana</name>
    <dbReference type="NCBI Taxonomy" id="72520"/>
    <lineage>
        <taxon>Eukaryota</taxon>
        <taxon>Sar</taxon>
        <taxon>Stramenopiles</taxon>
        <taxon>Ochrophyta</taxon>
        <taxon>Eustigmatophyceae</taxon>
        <taxon>Eustigmatales</taxon>
        <taxon>Monodopsidaceae</taxon>
        <taxon>Nannochloropsis</taxon>
    </lineage>
</organism>
<feature type="region of interest" description="Disordered" evidence="1">
    <location>
        <begin position="328"/>
        <end position="418"/>
    </location>
</feature>
<feature type="region of interest" description="Disordered" evidence="1">
    <location>
        <begin position="240"/>
        <end position="294"/>
    </location>
</feature>
<comment type="caution">
    <text evidence="2">The sequence shown here is derived from an EMBL/GenBank/DDBJ whole genome shotgun (WGS) entry which is preliminary data.</text>
</comment>
<feature type="compositionally biased region" description="Polar residues" evidence="1">
    <location>
        <begin position="399"/>
        <end position="409"/>
    </location>
</feature>
<reference evidence="2 3" key="1">
    <citation type="journal article" date="2014" name="Mol. Plant">
        <title>Chromosome Scale Genome Assembly and Transcriptome Profiling of Nannochloropsis gaditana in Nitrogen Depletion.</title>
        <authorList>
            <person name="Corteggiani Carpinelli E."/>
            <person name="Telatin A."/>
            <person name="Vitulo N."/>
            <person name="Forcato C."/>
            <person name="D'Angelo M."/>
            <person name="Schiavon R."/>
            <person name="Vezzi A."/>
            <person name="Giacometti G.M."/>
            <person name="Morosinotto T."/>
            <person name="Valle G."/>
        </authorList>
    </citation>
    <scope>NUCLEOTIDE SEQUENCE [LARGE SCALE GENOMIC DNA]</scope>
    <source>
        <strain evidence="2 3">B-31</strain>
    </source>
</reference>
<proteinExistence type="predicted"/>
<sequence length="435" mass="46762">MLAALRQEVALALPRRYHPPPLSFWTSRMQTKQMRLKIFNITTSLISERYSLSLAASAHISGTGVSFPLVKSTIVSSPPPGTTKRGGCTMAASTSSASGEEEDVFEIREWVDDEGKEVSSEVYSVREAARQVKKLDLLGVLEKAAAANKKASTAAAIATEVKEAERAAFGNNQTPTSNRDVNNRVAADSESSNASSNGCKTGASLPSSTQQLLDDQDWEGIKERASEIQSQQFKSIRGELEAEADSRQGRNKLEGSGWGKGFFLSTGRERIGGNSSGTESTTKPTKSCIKSPVTKTARVKKHVSFDLHSAPASRESLDFLPRRRIPCEPEVEEEKDEDKRLEAQRRQAWSGTGFQGKLPETSETKPAGKAFSGLVTEVDGCGGPRNGGGERIGPELTSRRSSSACSMTDRSGIAPPGMSRFKARALGVEWDGGSA</sequence>
<dbReference type="AlphaFoldDB" id="W7TEL9"/>
<feature type="region of interest" description="Disordered" evidence="1">
    <location>
        <begin position="186"/>
        <end position="213"/>
    </location>
</feature>
<feature type="compositionally biased region" description="Polar residues" evidence="1">
    <location>
        <begin position="276"/>
        <end position="285"/>
    </location>
</feature>
<dbReference type="Proteomes" id="UP000019335">
    <property type="component" value="Chromosome 11"/>
</dbReference>
<evidence type="ECO:0000313" key="2">
    <source>
        <dbReference type="EMBL" id="EWM25430.1"/>
    </source>
</evidence>
<dbReference type="EMBL" id="AZIL01000936">
    <property type="protein sequence ID" value="EWM25430.1"/>
    <property type="molecule type" value="Genomic_DNA"/>
</dbReference>
<gene>
    <name evidence="2" type="ORF">Naga_100005g127</name>
</gene>
<dbReference type="OrthoDB" id="10359833at2759"/>
<name>W7TEL9_9STRA</name>
<protein>
    <submittedName>
        <fullName evidence="2">Uncharacterized protein</fullName>
    </submittedName>
</protein>
<feature type="compositionally biased region" description="Polar residues" evidence="1">
    <location>
        <begin position="204"/>
        <end position="213"/>
    </location>
</feature>